<comment type="similarity">
    <text evidence="5 14 16">Belongs to the RNase HII family.</text>
</comment>
<dbReference type="Pfam" id="PF01351">
    <property type="entry name" value="RNase_HII"/>
    <property type="match status" value="1"/>
</dbReference>
<evidence type="ECO:0000313" key="20">
    <source>
        <dbReference type="Proteomes" id="UP000095209"/>
    </source>
</evidence>
<dbReference type="GO" id="GO:0032299">
    <property type="term" value="C:ribonuclease H2 complex"/>
    <property type="evidence" value="ECO:0007669"/>
    <property type="project" value="TreeGrafter"/>
</dbReference>
<dbReference type="PANTHER" id="PTHR10954:SF18">
    <property type="entry name" value="RIBONUCLEASE HII"/>
    <property type="match status" value="1"/>
</dbReference>
<evidence type="ECO:0000256" key="2">
    <source>
        <dbReference type="ARBA" id="ARBA00001946"/>
    </source>
</evidence>
<evidence type="ECO:0000259" key="18">
    <source>
        <dbReference type="PROSITE" id="PS51975"/>
    </source>
</evidence>
<dbReference type="InterPro" id="IPR012337">
    <property type="entry name" value="RNaseH-like_sf"/>
</dbReference>
<gene>
    <name evidence="14" type="primary">rnhB</name>
    <name evidence="19" type="ORF">BFG57_06395</name>
</gene>
<keyword evidence="13 14" id="KW-0464">Manganese</keyword>
<evidence type="ECO:0000256" key="1">
    <source>
        <dbReference type="ARBA" id="ARBA00000077"/>
    </source>
</evidence>
<evidence type="ECO:0000256" key="17">
    <source>
        <dbReference type="SAM" id="Coils"/>
    </source>
</evidence>
<keyword evidence="12 14" id="KW-0378">Hydrolase</keyword>
<dbReference type="InterPro" id="IPR036397">
    <property type="entry name" value="RNaseH_sf"/>
</dbReference>
<dbReference type="SUPFAM" id="SSF53098">
    <property type="entry name" value="Ribonuclease H-like"/>
    <property type="match status" value="1"/>
</dbReference>
<dbReference type="GO" id="GO:0003723">
    <property type="term" value="F:RNA binding"/>
    <property type="evidence" value="ECO:0007669"/>
    <property type="project" value="UniProtKB-UniRule"/>
</dbReference>
<dbReference type="RefSeq" id="WP_069718760.1">
    <property type="nucleotide sequence ID" value="NZ_MJEH01000063.1"/>
</dbReference>
<feature type="binding site" evidence="14 15">
    <location>
        <position position="169"/>
    </location>
    <ligand>
        <name>a divalent metal cation</name>
        <dbReference type="ChEBI" id="CHEBI:60240"/>
    </ligand>
</feature>
<evidence type="ECO:0000313" key="19">
    <source>
        <dbReference type="EMBL" id="OEH91244.1"/>
    </source>
</evidence>
<feature type="binding site" evidence="14 15">
    <location>
        <position position="78"/>
    </location>
    <ligand>
        <name>a divalent metal cation</name>
        <dbReference type="ChEBI" id="CHEBI:60240"/>
    </ligand>
</feature>
<name>A0A1E5LAX5_9BACI</name>
<keyword evidence="8 14" id="KW-0963">Cytoplasm</keyword>
<keyword evidence="9 14" id="KW-0540">Nuclease</keyword>
<keyword evidence="11 14" id="KW-0255">Endonuclease</keyword>
<dbReference type="EC" id="3.1.26.4" evidence="6 14"/>
<comment type="catalytic activity">
    <reaction evidence="1 14 15 16">
        <text>Endonucleolytic cleavage to 5'-phosphomonoester.</text>
        <dbReference type="EC" id="3.1.26.4"/>
    </reaction>
</comment>
<dbReference type="HAMAP" id="MF_00052_B">
    <property type="entry name" value="RNase_HII_B"/>
    <property type="match status" value="1"/>
</dbReference>
<dbReference type="CDD" id="cd07182">
    <property type="entry name" value="RNase_HII_bacteria_HII_like"/>
    <property type="match status" value="1"/>
</dbReference>
<dbReference type="InterPro" id="IPR022898">
    <property type="entry name" value="RNase_HII"/>
</dbReference>
<evidence type="ECO:0000256" key="6">
    <source>
        <dbReference type="ARBA" id="ARBA00012180"/>
    </source>
</evidence>
<reference evidence="19 20" key="1">
    <citation type="submission" date="2016-08" db="EMBL/GenBank/DDBJ databases">
        <title>Genome of Bacillus solimangrovi GH2-4.</title>
        <authorList>
            <person name="Lim S."/>
            <person name="Kim B.-C."/>
        </authorList>
    </citation>
    <scope>NUCLEOTIDE SEQUENCE [LARGE SCALE GENOMIC DNA]</scope>
    <source>
        <strain evidence="19 20">GH2-4</strain>
    </source>
</reference>
<protein>
    <recommendedName>
        <fullName evidence="7 14">Ribonuclease HII</fullName>
        <shortName evidence="14">RNase HII</shortName>
        <ecNumber evidence="6 14">3.1.26.4</ecNumber>
    </recommendedName>
</protein>
<evidence type="ECO:0000256" key="15">
    <source>
        <dbReference type="PROSITE-ProRule" id="PRU01319"/>
    </source>
</evidence>
<sequence>MQKLTIKEIEEKLFSNELSSLEIQKLYKDERKGVQRLLNKKERLEEEEHLLKQQYESMSMYENQCRSLNYKWIAGIDEVGRGPLAGPVTAAAVILSEDAYIAGLNDSKTLSEAKRETLYEEIMKSAISVSVQMVDASKIDEINIYQAAKHAMKQAVETLDVKPDYLLVDAMEIALPIPQRSIIKGDANSVSIAAASIVAKVTRDRYMKELGVKYPEYGFENHMGYGTKQHLEAIEKIGVINEHRRTFSPVQKFVE</sequence>
<keyword evidence="10 14" id="KW-0479">Metal-binding</keyword>
<accession>A0A1E5LAX5</accession>
<keyword evidence="20" id="KW-1185">Reference proteome</keyword>
<comment type="subcellular location">
    <subcellularLocation>
        <location evidence="4 14">Cytoplasm</location>
    </subcellularLocation>
</comment>
<dbReference type="STRING" id="1305675.BFG57_06395"/>
<evidence type="ECO:0000256" key="12">
    <source>
        <dbReference type="ARBA" id="ARBA00022801"/>
    </source>
</evidence>
<evidence type="ECO:0000256" key="3">
    <source>
        <dbReference type="ARBA" id="ARBA00004065"/>
    </source>
</evidence>
<comment type="cofactor">
    <cofactor evidence="2">
        <name>Mg(2+)</name>
        <dbReference type="ChEBI" id="CHEBI:18420"/>
    </cofactor>
</comment>
<dbReference type="GO" id="GO:0030145">
    <property type="term" value="F:manganese ion binding"/>
    <property type="evidence" value="ECO:0007669"/>
    <property type="project" value="UniProtKB-UniRule"/>
</dbReference>
<keyword evidence="17" id="KW-0175">Coiled coil</keyword>
<evidence type="ECO:0000256" key="8">
    <source>
        <dbReference type="ARBA" id="ARBA00022490"/>
    </source>
</evidence>
<comment type="function">
    <text evidence="3 14 16">Endonuclease that specifically degrades the RNA of RNA-DNA hybrids.</text>
</comment>
<dbReference type="AlphaFoldDB" id="A0A1E5LAX5"/>
<feature type="coiled-coil region" evidence="17">
    <location>
        <begin position="27"/>
        <end position="64"/>
    </location>
</feature>
<dbReference type="FunFam" id="3.30.420.10:FF:000006">
    <property type="entry name" value="Ribonuclease HII"/>
    <property type="match status" value="1"/>
</dbReference>
<dbReference type="NCBIfam" id="NF000594">
    <property type="entry name" value="PRK00015.1-1"/>
    <property type="match status" value="1"/>
</dbReference>
<evidence type="ECO:0000256" key="7">
    <source>
        <dbReference type="ARBA" id="ARBA00019179"/>
    </source>
</evidence>
<comment type="caution">
    <text evidence="19">The sequence shown here is derived from an EMBL/GenBank/DDBJ whole genome shotgun (WGS) entry which is preliminary data.</text>
</comment>
<feature type="domain" description="RNase H type-2" evidence="18">
    <location>
        <begin position="71"/>
        <end position="255"/>
    </location>
</feature>
<comment type="cofactor">
    <cofactor evidence="14 15">
        <name>Mn(2+)</name>
        <dbReference type="ChEBI" id="CHEBI:29035"/>
    </cofactor>
    <cofactor evidence="14 15">
        <name>Mg(2+)</name>
        <dbReference type="ChEBI" id="CHEBI:18420"/>
    </cofactor>
    <text evidence="14 15">Manganese or magnesium. Binds 1 divalent metal ion per monomer in the absence of substrate. May bind a second metal ion after substrate binding.</text>
</comment>
<dbReference type="GO" id="GO:0004523">
    <property type="term" value="F:RNA-DNA hybrid ribonuclease activity"/>
    <property type="evidence" value="ECO:0007669"/>
    <property type="project" value="UniProtKB-UniRule"/>
</dbReference>
<dbReference type="NCBIfam" id="NF000595">
    <property type="entry name" value="PRK00015.1-3"/>
    <property type="match status" value="1"/>
</dbReference>
<evidence type="ECO:0000256" key="16">
    <source>
        <dbReference type="RuleBase" id="RU003515"/>
    </source>
</evidence>
<dbReference type="InterPro" id="IPR024567">
    <property type="entry name" value="RNase_HII/HIII_dom"/>
</dbReference>
<evidence type="ECO:0000256" key="4">
    <source>
        <dbReference type="ARBA" id="ARBA00004496"/>
    </source>
</evidence>
<dbReference type="InterPro" id="IPR001352">
    <property type="entry name" value="RNase_HII/HIII"/>
</dbReference>
<evidence type="ECO:0000256" key="9">
    <source>
        <dbReference type="ARBA" id="ARBA00022722"/>
    </source>
</evidence>
<dbReference type="Proteomes" id="UP000095209">
    <property type="component" value="Unassembled WGS sequence"/>
</dbReference>
<dbReference type="GO" id="GO:0005737">
    <property type="term" value="C:cytoplasm"/>
    <property type="evidence" value="ECO:0007669"/>
    <property type="project" value="UniProtKB-SubCell"/>
</dbReference>
<dbReference type="GO" id="GO:0043137">
    <property type="term" value="P:DNA replication, removal of RNA primer"/>
    <property type="evidence" value="ECO:0007669"/>
    <property type="project" value="TreeGrafter"/>
</dbReference>
<dbReference type="GO" id="GO:0006298">
    <property type="term" value="P:mismatch repair"/>
    <property type="evidence" value="ECO:0007669"/>
    <property type="project" value="TreeGrafter"/>
</dbReference>
<dbReference type="EMBL" id="MJEH01000063">
    <property type="protein sequence ID" value="OEH91244.1"/>
    <property type="molecule type" value="Genomic_DNA"/>
</dbReference>
<evidence type="ECO:0000256" key="13">
    <source>
        <dbReference type="ARBA" id="ARBA00023211"/>
    </source>
</evidence>
<evidence type="ECO:0000256" key="14">
    <source>
        <dbReference type="HAMAP-Rule" id="MF_00052"/>
    </source>
</evidence>
<evidence type="ECO:0000256" key="10">
    <source>
        <dbReference type="ARBA" id="ARBA00022723"/>
    </source>
</evidence>
<dbReference type="PANTHER" id="PTHR10954">
    <property type="entry name" value="RIBONUCLEASE H2 SUBUNIT A"/>
    <property type="match status" value="1"/>
</dbReference>
<proteinExistence type="inferred from homology"/>
<organism evidence="19 20">
    <name type="scientific">Bacillus solimangrovi</name>
    <dbReference type="NCBI Taxonomy" id="1305675"/>
    <lineage>
        <taxon>Bacteria</taxon>
        <taxon>Bacillati</taxon>
        <taxon>Bacillota</taxon>
        <taxon>Bacilli</taxon>
        <taxon>Bacillales</taxon>
        <taxon>Bacillaceae</taxon>
        <taxon>Bacillus</taxon>
    </lineage>
</organism>
<dbReference type="OrthoDB" id="9803420at2"/>
<feature type="binding site" evidence="14 15">
    <location>
        <position position="77"/>
    </location>
    <ligand>
        <name>a divalent metal cation</name>
        <dbReference type="ChEBI" id="CHEBI:60240"/>
    </ligand>
</feature>
<evidence type="ECO:0000256" key="5">
    <source>
        <dbReference type="ARBA" id="ARBA00007383"/>
    </source>
</evidence>
<dbReference type="PROSITE" id="PS51975">
    <property type="entry name" value="RNASE_H_2"/>
    <property type="match status" value="1"/>
</dbReference>
<evidence type="ECO:0000256" key="11">
    <source>
        <dbReference type="ARBA" id="ARBA00022759"/>
    </source>
</evidence>
<dbReference type="Gene3D" id="3.30.420.10">
    <property type="entry name" value="Ribonuclease H-like superfamily/Ribonuclease H"/>
    <property type="match status" value="1"/>
</dbReference>